<dbReference type="Proteomes" id="UP000076842">
    <property type="component" value="Unassembled WGS sequence"/>
</dbReference>
<sequence>MTSEAFCKAVEDLYEGITSDPDAVHNSFRDAWTTQVQYWKGVRGVSRVELGKRGARLAIVMLHELWDSDWAEFTEEEIGPVLDDIAGHTHALAEQILLDIFYLRAHETEVFDGFHSCIDRKRDECMDQWRKVHSPPTPDLSFSQSPDNSLDELNMEILTKLFEASLDLSKEVQAGRTIPVPA</sequence>
<keyword evidence="2" id="KW-1185">Reference proteome</keyword>
<dbReference type="InParanoid" id="A0A165HU10"/>
<reference evidence="1 2" key="1">
    <citation type="journal article" date="2016" name="Mol. Biol. Evol.">
        <title>Comparative Genomics of Early-Diverging Mushroom-Forming Fungi Provides Insights into the Origins of Lignocellulose Decay Capabilities.</title>
        <authorList>
            <person name="Nagy L.G."/>
            <person name="Riley R."/>
            <person name="Tritt A."/>
            <person name="Adam C."/>
            <person name="Daum C."/>
            <person name="Floudas D."/>
            <person name="Sun H."/>
            <person name="Yadav J.S."/>
            <person name="Pangilinan J."/>
            <person name="Larsson K.H."/>
            <person name="Matsuura K."/>
            <person name="Barry K."/>
            <person name="Labutti K."/>
            <person name="Kuo R."/>
            <person name="Ohm R.A."/>
            <person name="Bhattacharya S.S."/>
            <person name="Shirouzu T."/>
            <person name="Yoshinaga Y."/>
            <person name="Martin F.M."/>
            <person name="Grigoriev I.V."/>
            <person name="Hibbett D.S."/>
        </authorList>
    </citation>
    <scope>NUCLEOTIDE SEQUENCE [LARGE SCALE GENOMIC DNA]</scope>
    <source>
        <strain evidence="1 2">HHB12733</strain>
    </source>
</reference>
<proteinExistence type="predicted"/>
<dbReference type="EMBL" id="KV423937">
    <property type="protein sequence ID" value="KZT59744.1"/>
    <property type="molecule type" value="Genomic_DNA"/>
</dbReference>
<dbReference type="STRING" id="1353952.A0A165HU10"/>
<evidence type="ECO:0000313" key="2">
    <source>
        <dbReference type="Proteomes" id="UP000076842"/>
    </source>
</evidence>
<name>A0A165HU10_9BASI</name>
<protein>
    <submittedName>
        <fullName evidence="1">Uncharacterized protein</fullName>
    </submittedName>
</protein>
<evidence type="ECO:0000313" key="1">
    <source>
        <dbReference type="EMBL" id="KZT59744.1"/>
    </source>
</evidence>
<accession>A0A165HU10</accession>
<gene>
    <name evidence="1" type="ORF">CALCODRAFT_175385</name>
</gene>
<organism evidence="1 2">
    <name type="scientific">Calocera cornea HHB12733</name>
    <dbReference type="NCBI Taxonomy" id="1353952"/>
    <lineage>
        <taxon>Eukaryota</taxon>
        <taxon>Fungi</taxon>
        <taxon>Dikarya</taxon>
        <taxon>Basidiomycota</taxon>
        <taxon>Agaricomycotina</taxon>
        <taxon>Dacrymycetes</taxon>
        <taxon>Dacrymycetales</taxon>
        <taxon>Dacrymycetaceae</taxon>
        <taxon>Calocera</taxon>
    </lineage>
</organism>
<dbReference type="AlphaFoldDB" id="A0A165HU10"/>